<dbReference type="SUPFAM" id="SSF50965">
    <property type="entry name" value="Galactose oxidase, central domain"/>
    <property type="match status" value="1"/>
</dbReference>
<evidence type="ECO:0000313" key="2">
    <source>
        <dbReference type="Proteomes" id="UP000023152"/>
    </source>
</evidence>
<keyword evidence="2" id="KW-1185">Reference proteome</keyword>
<dbReference type="EMBL" id="ASPP01003926">
    <property type="protein sequence ID" value="ETO32798.1"/>
    <property type="molecule type" value="Genomic_DNA"/>
</dbReference>
<dbReference type="InterPro" id="IPR011043">
    <property type="entry name" value="Gal_Oxase/kelch_b-propeller"/>
</dbReference>
<dbReference type="Proteomes" id="UP000023152">
    <property type="component" value="Unassembled WGS sequence"/>
</dbReference>
<gene>
    <name evidence="1" type="ORF">RFI_04322</name>
</gene>
<accession>X6P3U4</accession>
<dbReference type="OrthoDB" id="432528at2759"/>
<dbReference type="InterPro" id="IPR015915">
    <property type="entry name" value="Kelch-typ_b-propeller"/>
</dbReference>
<name>X6P3U4_RETFI</name>
<dbReference type="Gene3D" id="2.120.10.80">
    <property type="entry name" value="Kelch-type beta propeller"/>
    <property type="match status" value="1"/>
</dbReference>
<protein>
    <submittedName>
        <fullName evidence="1">Uncharacterized protein</fullName>
    </submittedName>
</protein>
<organism evidence="1 2">
    <name type="scientific">Reticulomyxa filosa</name>
    <dbReference type="NCBI Taxonomy" id="46433"/>
    <lineage>
        <taxon>Eukaryota</taxon>
        <taxon>Sar</taxon>
        <taxon>Rhizaria</taxon>
        <taxon>Retaria</taxon>
        <taxon>Foraminifera</taxon>
        <taxon>Monothalamids</taxon>
        <taxon>Reticulomyxidae</taxon>
        <taxon>Reticulomyxa</taxon>
    </lineage>
</organism>
<comment type="caution">
    <text evidence="1">The sequence shown here is derived from an EMBL/GenBank/DDBJ whole genome shotgun (WGS) entry which is preliminary data.</text>
</comment>
<sequence length="411" mass="48328">MILASDNRFEPLLPLPIPLYQCQCIAYKHEILICGGQYKIDCYSYHTVKNEYKYICSYPRRIILIGHCVVKLNSNTNPNEITLLSFGGAYKHALIMKYVSVWDSDSEDKKEEKSKIEKSKYLNEWLRFKDNNNKQISIGAENANYEGARAVIGGSKKHLLFITYSPKNIDIFNLNTFQCVTHTSMPVSIGLCYHNFVIRENEKELSVIKIEKKKTELILFFNDMGLAIDYDETIDRVRYFKIHTCSSIIFGCRCIYINDIFIFFNALNREIYKYSTIENKWMQFEHTLPIRLDGCAVILNEDKTFVHIIGGKGGNETHVRTKAEEWMKNETEKEKQSVLREAEMREIKVIERHKNGLTNPYTIENIFQKYKSKVDNICYHICNKNKNKNKKMKIRFSFIIKIEAKEYHNYH</sequence>
<proteinExistence type="predicted"/>
<dbReference type="AlphaFoldDB" id="X6P3U4"/>
<evidence type="ECO:0000313" key="1">
    <source>
        <dbReference type="EMBL" id="ETO32798.1"/>
    </source>
</evidence>
<reference evidence="1 2" key="1">
    <citation type="journal article" date="2013" name="Curr. Biol.">
        <title>The Genome of the Foraminiferan Reticulomyxa filosa.</title>
        <authorList>
            <person name="Glockner G."/>
            <person name="Hulsmann N."/>
            <person name="Schleicher M."/>
            <person name="Noegel A.A."/>
            <person name="Eichinger L."/>
            <person name="Gallinger C."/>
            <person name="Pawlowski J."/>
            <person name="Sierra R."/>
            <person name="Euteneuer U."/>
            <person name="Pillet L."/>
            <person name="Moustafa A."/>
            <person name="Platzer M."/>
            <person name="Groth M."/>
            <person name="Szafranski K."/>
            <person name="Schliwa M."/>
        </authorList>
    </citation>
    <scope>NUCLEOTIDE SEQUENCE [LARGE SCALE GENOMIC DNA]</scope>
</reference>